<keyword evidence="6" id="KW-1133">Transmembrane helix</keyword>
<sequence>MSRRAANYVLRLSGDRHAAAAGMAGGIDAAATLYLMWAIVLVGLIITFALVAVCIQLRRRGRGEAGPLPVAAPATAAATPSGRQRHVVAAAAAAAAGAPGSPAGSDELSAVVTRRGFRSKKLPTPHHIITNLPTYVYTLPASAVPKAVSHPASDDTAAEPDQERPSAAAPAVAGCDGGEDARPVCVICCEPFQEGCTVKLLPCMHGFCSDCIDAWLERDTHCPCCMESGAHPRVMVGLLPAVNSGLVMAM</sequence>
<name>A0A0D2N5Q3_9CHLO</name>
<evidence type="ECO:0000256" key="3">
    <source>
        <dbReference type="ARBA" id="ARBA00022833"/>
    </source>
</evidence>
<dbReference type="InterPro" id="IPR052788">
    <property type="entry name" value="RING-type_E3_ligase_ATL"/>
</dbReference>
<feature type="region of interest" description="Disordered" evidence="5">
    <location>
        <begin position="147"/>
        <end position="171"/>
    </location>
</feature>
<dbReference type="PROSITE" id="PS00518">
    <property type="entry name" value="ZF_RING_1"/>
    <property type="match status" value="1"/>
</dbReference>
<evidence type="ECO:0000256" key="4">
    <source>
        <dbReference type="PROSITE-ProRule" id="PRU00175"/>
    </source>
</evidence>
<feature type="domain" description="RING-type" evidence="7">
    <location>
        <begin position="185"/>
        <end position="225"/>
    </location>
</feature>
<dbReference type="GO" id="GO:0008270">
    <property type="term" value="F:zinc ion binding"/>
    <property type="evidence" value="ECO:0007669"/>
    <property type="project" value="UniProtKB-KW"/>
</dbReference>
<evidence type="ECO:0000313" key="9">
    <source>
        <dbReference type="Proteomes" id="UP000054498"/>
    </source>
</evidence>
<keyword evidence="6" id="KW-0472">Membrane</keyword>
<keyword evidence="1" id="KW-0479">Metal-binding</keyword>
<evidence type="ECO:0000256" key="6">
    <source>
        <dbReference type="SAM" id="Phobius"/>
    </source>
</evidence>
<evidence type="ECO:0000256" key="5">
    <source>
        <dbReference type="SAM" id="MobiDB-lite"/>
    </source>
</evidence>
<organism evidence="8 9">
    <name type="scientific">Monoraphidium neglectum</name>
    <dbReference type="NCBI Taxonomy" id="145388"/>
    <lineage>
        <taxon>Eukaryota</taxon>
        <taxon>Viridiplantae</taxon>
        <taxon>Chlorophyta</taxon>
        <taxon>core chlorophytes</taxon>
        <taxon>Chlorophyceae</taxon>
        <taxon>CS clade</taxon>
        <taxon>Sphaeropleales</taxon>
        <taxon>Selenastraceae</taxon>
        <taxon>Monoraphidium</taxon>
    </lineage>
</organism>
<evidence type="ECO:0000259" key="7">
    <source>
        <dbReference type="PROSITE" id="PS50089"/>
    </source>
</evidence>
<reference evidence="8 9" key="1">
    <citation type="journal article" date="2013" name="BMC Genomics">
        <title>Reconstruction of the lipid metabolism for the microalga Monoraphidium neglectum from its genome sequence reveals characteristics suitable for biofuel production.</title>
        <authorList>
            <person name="Bogen C."/>
            <person name="Al-Dilaimi A."/>
            <person name="Albersmeier A."/>
            <person name="Wichmann J."/>
            <person name="Grundmann M."/>
            <person name="Rupp O."/>
            <person name="Lauersen K.J."/>
            <person name="Blifernez-Klassen O."/>
            <person name="Kalinowski J."/>
            <person name="Goesmann A."/>
            <person name="Mussgnug J.H."/>
            <person name="Kruse O."/>
        </authorList>
    </citation>
    <scope>NUCLEOTIDE SEQUENCE [LARGE SCALE GENOMIC DNA]</scope>
    <source>
        <strain evidence="8 9">SAG 48.87</strain>
    </source>
</reference>
<dbReference type="Pfam" id="PF13639">
    <property type="entry name" value="zf-RING_2"/>
    <property type="match status" value="1"/>
</dbReference>
<gene>
    <name evidence="8" type="ORF">MNEG_6668</name>
</gene>
<dbReference type="OrthoDB" id="548632at2759"/>
<dbReference type="SMART" id="SM00184">
    <property type="entry name" value="RING"/>
    <property type="match status" value="1"/>
</dbReference>
<keyword evidence="3" id="KW-0862">Zinc</keyword>
<keyword evidence="6" id="KW-0812">Transmembrane</keyword>
<accession>A0A0D2N5Q3</accession>
<evidence type="ECO:0000256" key="2">
    <source>
        <dbReference type="ARBA" id="ARBA00022771"/>
    </source>
</evidence>
<dbReference type="STRING" id="145388.A0A0D2N5Q3"/>
<dbReference type="SUPFAM" id="SSF57850">
    <property type="entry name" value="RING/U-box"/>
    <property type="match status" value="1"/>
</dbReference>
<dbReference type="InterPro" id="IPR017907">
    <property type="entry name" value="Znf_RING_CS"/>
</dbReference>
<evidence type="ECO:0000313" key="8">
    <source>
        <dbReference type="EMBL" id="KIZ01291.1"/>
    </source>
</evidence>
<dbReference type="AlphaFoldDB" id="A0A0D2N5Q3"/>
<proteinExistence type="predicted"/>
<dbReference type="EMBL" id="KK101326">
    <property type="protein sequence ID" value="KIZ01291.1"/>
    <property type="molecule type" value="Genomic_DNA"/>
</dbReference>
<evidence type="ECO:0000256" key="1">
    <source>
        <dbReference type="ARBA" id="ARBA00022723"/>
    </source>
</evidence>
<protein>
    <recommendedName>
        <fullName evidence="7">RING-type domain-containing protein</fullName>
    </recommendedName>
</protein>
<dbReference type="PANTHER" id="PTHR45798">
    <property type="entry name" value="RING-H2 FINGER PROTEIN ATL61-RELATED-RELATED"/>
    <property type="match status" value="1"/>
</dbReference>
<dbReference type="InterPro" id="IPR013083">
    <property type="entry name" value="Znf_RING/FYVE/PHD"/>
</dbReference>
<keyword evidence="2 4" id="KW-0863">Zinc-finger</keyword>
<dbReference type="Gene3D" id="3.30.40.10">
    <property type="entry name" value="Zinc/RING finger domain, C3HC4 (zinc finger)"/>
    <property type="match status" value="1"/>
</dbReference>
<dbReference type="PANTHER" id="PTHR45798:SF88">
    <property type="entry name" value="RING-H2 FINGER PROTEIN ATL61-RELATED"/>
    <property type="match status" value="1"/>
</dbReference>
<keyword evidence="9" id="KW-1185">Reference proteome</keyword>
<dbReference type="KEGG" id="mng:MNEG_6668"/>
<dbReference type="PROSITE" id="PS50089">
    <property type="entry name" value="ZF_RING_2"/>
    <property type="match status" value="1"/>
</dbReference>
<dbReference type="InterPro" id="IPR001841">
    <property type="entry name" value="Znf_RING"/>
</dbReference>
<dbReference type="GeneID" id="25739544"/>
<dbReference type="RefSeq" id="XP_013900310.1">
    <property type="nucleotide sequence ID" value="XM_014044856.1"/>
</dbReference>
<feature type="transmembrane region" description="Helical" evidence="6">
    <location>
        <begin position="34"/>
        <end position="55"/>
    </location>
</feature>
<dbReference type="Proteomes" id="UP000054498">
    <property type="component" value="Unassembled WGS sequence"/>
</dbReference>